<accession>A0AAF0XHD9</accession>
<feature type="domain" description="Protein kinase" evidence="10">
    <location>
        <begin position="107"/>
        <end position="355"/>
    </location>
</feature>
<evidence type="ECO:0000259" key="10">
    <source>
        <dbReference type="PROSITE" id="PS50011"/>
    </source>
</evidence>
<feature type="compositionally biased region" description="Low complexity" evidence="9">
    <location>
        <begin position="396"/>
        <end position="413"/>
    </location>
</feature>
<proteinExistence type="inferred from homology"/>
<name>A0AAF0XHD9_DAUCS</name>
<dbReference type="FunFam" id="1.10.510.10:FF:000641">
    <property type="entry name" value="Serine/threonine-protein kinase PEPKR2"/>
    <property type="match status" value="1"/>
</dbReference>
<evidence type="ECO:0000256" key="8">
    <source>
        <dbReference type="RuleBase" id="RU000304"/>
    </source>
</evidence>
<dbReference type="Pfam" id="PF00069">
    <property type="entry name" value="Pkinase"/>
    <property type="match status" value="1"/>
</dbReference>
<evidence type="ECO:0000256" key="1">
    <source>
        <dbReference type="ARBA" id="ARBA00005354"/>
    </source>
</evidence>
<evidence type="ECO:0000256" key="9">
    <source>
        <dbReference type="SAM" id="MobiDB-lite"/>
    </source>
</evidence>
<keyword evidence="6 7" id="KW-0067">ATP-binding</keyword>
<sequence length="469" mass="52104">MRKKRKGSELLWPERVERDGSDSGSVRGNLRRNYSLEDYDRLKKRFKENVENVETVESSRVRFVGRIAATAPACATSLSSGRGIKRKIGCIDVATQMGRKDKIEEDYIRGATIGKGKFGSVWLCRSRVTEEDFACKTLVKGEETVHREVEIMQHLSGHSGVVTLKAVYEDAESFHLVMELCSGGRLIDQMRKQGRYSEHQAANIIKDLMVVLKYCHEMGVVHRDIKPENILLTNSGKMKLADFGLAMRITNDQSLNGLAGSPAYVAPEVLLGNYSEKVDIWSAGVLLYALLAGVLPFKGDSLEDVFEAIKTANLDFQAGIWEHVSKPARDLLERILTRDAASRITADEVLTHPWILFYTERNLRTLSIKSKMKNQPGSHQLPVTKVFPDSNRKIGDNNFGDNSSSDSSSGSSSQERAEQDDCGFVDALAVAISHVTISEPKRSRLCGPTSPIREQCSSNVTSNNLCKAF</sequence>
<dbReference type="EMBL" id="CP093348">
    <property type="protein sequence ID" value="WOH07034.1"/>
    <property type="molecule type" value="Genomic_DNA"/>
</dbReference>
<dbReference type="InterPro" id="IPR008271">
    <property type="entry name" value="Ser/Thr_kinase_AS"/>
</dbReference>
<dbReference type="InterPro" id="IPR017441">
    <property type="entry name" value="Protein_kinase_ATP_BS"/>
</dbReference>
<feature type="region of interest" description="Disordered" evidence="9">
    <location>
        <begin position="373"/>
        <end position="417"/>
    </location>
</feature>
<evidence type="ECO:0000313" key="12">
    <source>
        <dbReference type="Proteomes" id="UP000077755"/>
    </source>
</evidence>
<dbReference type="GO" id="GO:0005524">
    <property type="term" value="F:ATP binding"/>
    <property type="evidence" value="ECO:0007669"/>
    <property type="project" value="UniProtKB-UniRule"/>
</dbReference>
<feature type="binding site" evidence="7">
    <location>
        <position position="136"/>
    </location>
    <ligand>
        <name>ATP</name>
        <dbReference type="ChEBI" id="CHEBI:30616"/>
    </ligand>
</feature>
<reference evidence="11" key="2">
    <citation type="submission" date="2022-03" db="EMBL/GenBank/DDBJ databases">
        <title>Draft title - Genomic analysis of global carrot germplasm unveils the trajectory of domestication and the origin of high carotenoid orange carrot.</title>
        <authorList>
            <person name="Iorizzo M."/>
            <person name="Ellison S."/>
            <person name="Senalik D."/>
            <person name="Macko-Podgorni A."/>
            <person name="Grzebelus D."/>
            <person name="Bostan H."/>
            <person name="Rolling W."/>
            <person name="Curaba J."/>
            <person name="Simon P."/>
        </authorList>
    </citation>
    <scope>NUCLEOTIDE SEQUENCE</scope>
    <source>
        <tissue evidence="11">Leaf</tissue>
    </source>
</reference>
<dbReference type="PROSITE" id="PS00107">
    <property type="entry name" value="PROTEIN_KINASE_ATP"/>
    <property type="match status" value="1"/>
</dbReference>
<dbReference type="CDD" id="cd05117">
    <property type="entry name" value="STKc_CAMK"/>
    <property type="match status" value="1"/>
</dbReference>
<evidence type="ECO:0000256" key="6">
    <source>
        <dbReference type="ARBA" id="ARBA00022840"/>
    </source>
</evidence>
<dbReference type="InterPro" id="IPR050205">
    <property type="entry name" value="CDPK_Ser/Thr_kinases"/>
</dbReference>
<evidence type="ECO:0000313" key="11">
    <source>
        <dbReference type="EMBL" id="WOH07034.1"/>
    </source>
</evidence>
<evidence type="ECO:0000256" key="3">
    <source>
        <dbReference type="ARBA" id="ARBA00022679"/>
    </source>
</evidence>
<gene>
    <name evidence="11" type="ORF">DCAR_0626463</name>
</gene>
<dbReference type="GO" id="GO:0004674">
    <property type="term" value="F:protein serine/threonine kinase activity"/>
    <property type="evidence" value="ECO:0007669"/>
    <property type="project" value="UniProtKB-KW"/>
</dbReference>
<dbReference type="SUPFAM" id="SSF56112">
    <property type="entry name" value="Protein kinase-like (PK-like)"/>
    <property type="match status" value="1"/>
</dbReference>
<evidence type="ECO:0000256" key="5">
    <source>
        <dbReference type="ARBA" id="ARBA00022777"/>
    </source>
</evidence>
<evidence type="ECO:0000256" key="2">
    <source>
        <dbReference type="ARBA" id="ARBA00022527"/>
    </source>
</evidence>
<reference evidence="11" key="1">
    <citation type="journal article" date="2016" name="Nat. Genet.">
        <title>A high-quality carrot genome assembly provides new insights into carotenoid accumulation and asterid genome evolution.</title>
        <authorList>
            <person name="Iorizzo M."/>
            <person name="Ellison S."/>
            <person name="Senalik D."/>
            <person name="Zeng P."/>
            <person name="Satapoomin P."/>
            <person name="Huang J."/>
            <person name="Bowman M."/>
            <person name="Iovene M."/>
            <person name="Sanseverino W."/>
            <person name="Cavagnaro P."/>
            <person name="Yildiz M."/>
            <person name="Macko-Podgorni A."/>
            <person name="Moranska E."/>
            <person name="Grzebelus E."/>
            <person name="Grzebelus D."/>
            <person name="Ashrafi H."/>
            <person name="Zheng Z."/>
            <person name="Cheng S."/>
            <person name="Spooner D."/>
            <person name="Van Deynze A."/>
            <person name="Simon P."/>
        </authorList>
    </citation>
    <scope>NUCLEOTIDE SEQUENCE</scope>
    <source>
        <tissue evidence="11">Leaf</tissue>
    </source>
</reference>
<dbReference type="Proteomes" id="UP000077755">
    <property type="component" value="Chromosome 6"/>
</dbReference>
<dbReference type="PROSITE" id="PS50011">
    <property type="entry name" value="PROTEIN_KINASE_DOM"/>
    <property type="match status" value="1"/>
</dbReference>
<keyword evidence="3" id="KW-0808">Transferase</keyword>
<dbReference type="InterPro" id="IPR011009">
    <property type="entry name" value="Kinase-like_dom_sf"/>
</dbReference>
<dbReference type="Gene3D" id="1.10.510.10">
    <property type="entry name" value="Transferase(Phosphotransferase) domain 1"/>
    <property type="match status" value="1"/>
</dbReference>
<protein>
    <recommendedName>
        <fullName evidence="10">Protein kinase domain-containing protein</fullName>
    </recommendedName>
</protein>
<keyword evidence="12" id="KW-1185">Reference proteome</keyword>
<dbReference type="KEGG" id="dcr:108224508"/>
<dbReference type="PANTHER" id="PTHR24349">
    <property type="entry name" value="SERINE/THREONINE-PROTEIN KINASE"/>
    <property type="match status" value="1"/>
</dbReference>
<dbReference type="InterPro" id="IPR000719">
    <property type="entry name" value="Prot_kinase_dom"/>
</dbReference>
<organism evidence="11 12">
    <name type="scientific">Daucus carota subsp. sativus</name>
    <name type="common">Carrot</name>
    <dbReference type="NCBI Taxonomy" id="79200"/>
    <lineage>
        <taxon>Eukaryota</taxon>
        <taxon>Viridiplantae</taxon>
        <taxon>Streptophyta</taxon>
        <taxon>Embryophyta</taxon>
        <taxon>Tracheophyta</taxon>
        <taxon>Spermatophyta</taxon>
        <taxon>Magnoliopsida</taxon>
        <taxon>eudicotyledons</taxon>
        <taxon>Gunneridae</taxon>
        <taxon>Pentapetalae</taxon>
        <taxon>asterids</taxon>
        <taxon>campanulids</taxon>
        <taxon>Apiales</taxon>
        <taxon>Apiaceae</taxon>
        <taxon>Apioideae</taxon>
        <taxon>Scandiceae</taxon>
        <taxon>Daucinae</taxon>
        <taxon>Daucus</taxon>
        <taxon>Daucus sect. Daucus</taxon>
    </lineage>
</organism>
<keyword evidence="5" id="KW-0418">Kinase</keyword>
<keyword evidence="4 7" id="KW-0547">Nucleotide-binding</keyword>
<keyword evidence="2 8" id="KW-0723">Serine/threonine-protein kinase</keyword>
<dbReference type="PROSITE" id="PS00108">
    <property type="entry name" value="PROTEIN_KINASE_ST"/>
    <property type="match status" value="1"/>
</dbReference>
<comment type="similarity">
    <text evidence="1">Belongs to the protein kinase superfamily. CAMK Ser/Thr protein kinase family. CaMK subfamily.</text>
</comment>
<dbReference type="AlphaFoldDB" id="A0AAF0XHD9"/>
<evidence type="ECO:0000256" key="4">
    <source>
        <dbReference type="ARBA" id="ARBA00022741"/>
    </source>
</evidence>
<dbReference type="SMART" id="SM00220">
    <property type="entry name" value="S_TKc"/>
    <property type="match status" value="1"/>
</dbReference>
<evidence type="ECO:0000256" key="7">
    <source>
        <dbReference type="PROSITE-ProRule" id="PRU10141"/>
    </source>
</evidence>